<reference evidence="9" key="1">
    <citation type="submission" date="2023-12" db="EMBL/GenBank/DDBJ databases">
        <title>Genome assembly of Anisodus tanguticus.</title>
        <authorList>
            <person name="Wang Y.-J."/>
        </authorList>
    </citation>
    <scope>NUCLEOTIDE SEQUENCE</scope>
    <source>
        <strain evidence="9">KB-2021</strain>
        <tissue evidence="9">Leaf</tissue>
    </source>
</reference>
<comment type="similarity">
    <text evidence="5">Belongs to the major facilitator superfamily. Phosphate:H(+) symporter (TC 2.A.1.9) family.</text>
</comment>
<evidence type="ECO:0000313" key="9">
    <source>
        <dbReference type="EMBL" id="KAK4350484.1"/>
    </source>
</evidence>
<dbReference type="SUPFAM" id="SSF103473">
    <property type="entry name" value="MFS general substrate transporter"/>
    <property type="match status" value="3"/>
</dbReference>
<comment type="subcellular location">
    <subcellularLocation>
        <location evidence="1">Membrane</location>
        <topology evidence="1">Multi-pass membrane protein</topology>
    </subcellularLocation>
</comment>
<dbReference type="Gene3D" id="1.20.1250.20">
    <property type="entry name" value="MFS general substrate transporter like domains"/>
    <property type="match status" value="1"/>
</dbReference>
<feature type="transmembrane region" description="Helical" evidence="6">
    <location>
        <begin position="197"/>
        <end position="218"/>
    </location>
</feature>
<dbReference type="AlphaFoldDB" id="A0AAE1V6N7"/>
<keyword evidence="3 6" id="KW-1133">Transmembrane helix</keyword>
<dbReference type="PANTHER" id="PTHR21576:SF22">
    <property type="entry name" value="F25A4.25 PROTEIN"/>
    <property type="match status" value="1"/>
</dbReference>
<feature type="transmembrane region" description="Helical" evidence="6">
    <location>
        <begin position="115"/>
        <end position="136"/>
    </location>
</feature>
<feature type="transmembrane region" description="Helical" evidence="6">
    <location>
        <begin position="361"/>
        <end position="380"/>
    </location>
</feature>
<gene>
    <name evidence="9" type="ORF">RND71_029797</name>
</gene>
<dbReference type="InterPro" id="IPR010658">
    <property type="entry name" value="Nodulin-like"/>
</dbReference>
<organism evidence="9 10">
    <name type="scientific">Anisodus tanguticus</name>
    <dbReference type="NCBI Taxonomy" id="243964"/>
    <lineage>
        <taxon>Eukaryota</taxon>
        <taxon>Viridiplantae</taxon>
        <taxon>Streptophyta</taxon>
        <taxon>Embryophyta</taxon>
        <taxon>Tracheophyta</taxon>
        <taxon>Spermatophyta</taxon>
        <taxon>Magnoliopsida</taxon>
        <taxon>eudicotyledons</taxon>
        <taxon>Gunneridae</taxon>
        <taxon>Pentapetalae</taxon>
        <taxon>asterids</taxon>
        <taxon>lamiids</taxon>
        <taxon>Solanales</taxon>
        <taxon>Solanaceae</taxon>
        <taxon>Solanoideae</taxon>
        <taxon>Hyoscyameae</taxon>
        <taxon>Anisodus</taxon>
    </lineage>
</organism>
<keyword evidence="10" id="KW-1185">Reference proteome</keyword>
<feature type="domain" description="Nodulin-like" evidence="7">
    <location>
        <begin position="34"/>
        <end position="186"/>
    </location>
</feature>
<feature type="domain" description="NFD4 C-terminal" evidence="8">
    <location>
        <begin position="288"/>
        <end position="454"/>
    </location>
</feature>
<name>A0AAE1V6N7_9SOLA</name>
<sequence>MQYEVGYTYQIQIDKPASITLLQRHGTFAMESNKWLAAVASIWIQCSSGASYAFGIYSPVLKSTQAYDQSTLDTVSVFKDIGANAGILSGLLYTAVAATPTSVRGRFSFLHGGPWIVHLAGAIQCFAGYFFMWLAVTGIIDRPPVAVMSLFMFIAAHAQTFLNTANVVAAVQNFPDHSGTIVGIMKILENVVVFPQWAKIITFLVLLALLCSPISVVVEAQRADLERQNPSITSSTSLLIDEPELESPNKLAVGNLTDYDEVPTETVQHKASSILQPDEQKNLWQAMCTIDFWFLFVAMICGMGSGLATINNISQIGESLGYTTLARSTLVSFWSIWNFLGRLGAGYVSDIFLLRRGWPRPLFMVFTLAAMTGGHVIIASGFPGNLYVGSLLVGICYGSQWSLMPTITKEIFGVVHMGTIFNTISIASPVGSYVLSVRIIGYIYDKEASGEGNSCFDEHKMGISGSLYTFAIYSSILKSSKGYDQSSVDVISVFKDIVANVGIISGLLYSSVTGRRHRCGGPWVVLLAGTIQCFAGYFLMWLTVVGVLPKPPLLVMCLYILLAALAMTFFNTANVVTAVHNFPNYRGVPLLAL</sequence>
<feature type="transmembrane region" description="Helical" evidence="6">
    <location>
        <begin position="35"/>
        <end position="60"/>
    </location>
</feature>
<evidence type="ECO:0000256" key="3">
    <source>
        <dbReference type="ARBA" id="ARBA00022989"/>
    </source>
</evidence>
<accession>A0AAE1V6N7</accession>
<evidence type="ECO:0000256" key="6">
    <source>
        <dbReference type="SAM" id="Phobius"/>
    </source>
</evidence>
<feature type="transmembrane region" description="Helical" evidence="6">
    <location>
        <begin position="419"/>
        <end position="444"/>
    </location>
</feature>
<evidence type="ECO:0000256" key="1">
    <source>
        <dbReference type="ARBA" id="ARBA00004141"/>
    </source>
</evidence>
<evidence type="ECO:0008006" key="11">
    <source>
        <dbReference type="Google" id="ProtNLM"/>
    </source>
</evidence>
<feature type="transmembrane region" description="Helical" evidence="6">
    <location>
        <begin position="553"/>
        <end position="576"/>
    </location>
</feature>
<keyword evidence="4 6" id="KW-0472">Membrane</keyword>
<dbReference type="Proteomes" id="UP001291623">
    <property type="component" value="Unassembled WGS sequence"/>
</dbReference>
<dbReference type="Pfam" id="PF23262">
    <property type="entry name" value="NFD4_C"/>
    <property type="match status" value="1"/>
</dbReference>
<feature type="transmembrane region" description="Helical" evidence="6">
    <location>
        <begin position="143"/>
        <end position="162"/>
    </location>
</feature>
<evidence type="ECO:0000313" key="10">
    <source>
        <dbReference type="Proteomes" id="UP001291623"/>
    </source>
</evidence>
<dbReference type="CDD" id="cd17354">
    <property type="entry name" value="MFS_Mch1p_like"/>
    <property type="match status" value="1"/>
</dbReference>
<dbReference type="GO" id="GO:0016020">
    <property type="term" value="C:membrane"/>
    <property type="evidence" value="ECO:0007669"/>
    <property type="project" value="UniProtKB-SubCell"/>
</dbReference>
<evidence type="ECO:0000256" key="2">
    <source>
        <dbReference type="ARBA" id="ARBA00022692"/>
    </source>
</evidence>
<dbReference type="PANTHER" id="PTHR21576">
    <property type="entry name" value="UNCHARACTERIZED NODULIN-LIKE PROTEIN"/>
    <property type="match status" value="1"/>
</dbReference>
<evidence type="ECO:0000256" key="5">
    <source>
        <dbReference type="ARBA" id="ARBA00044504"/>
    </source>
</evidence>
<feature type="transmembrane region" description="Helical" evidence="6">
    <location>
        <begin position="81"/>
        <end position="103"/>
    </location>
</feature>
<dbReference type="InterPro" id="IPR056555">
    <property type="entry name" value="NFD4_C"/>
</dbReference>
<evidence type="ECO:0000259" key="8">
    <source>
        <dbReference type="Pfam" id="PF23262"/>
    </source>
</evidence>
<feature type="transmembrane region" description="Helical" evidence="6">
    <location>
        <begin position="524"/>
        <end position="547"/>
    </location>
</feature>
<keyword evidence="2 6" id="KW-0812">Transmembrane</keyword>
<evidence type="ECO:0000256" key="4">
    <source>
        <dbReference type="ARBA" id="ARBA00023136"/>
    </source>
</evidence>
<feature type="domain" description="Nodulin-like" evidence="7">
    <location>
        <begin position="462"/>
        <end position="588"/>
    </location>
</feature>
<proteinExistence type="inferred from homology"/>
<evidence type="ECO:0000259" key="7">
    <source>
        <dbReference type="Pfam" id="PF06813"/>
    </source>
</evidence>
<dbReference type="Pfam" id="PF06813">
    <property type="entry name" value="Nodulin-like"/>
    <property type="match status" value="2"/>
</dbReference>
<protein>
    <recommendedName>
        <fullName evidence="11">Nodulin-like domain-containing protein</fullName>
    </recommendedName>
</protein>
<feature type="transmembrane region" description="Helical" evidence="6">
    <location>
        <begin position="292"/>
        <end position="313"/>
    </location>
</feature>
<comment type="caution">
    <text evidence="9">The sequence shown here is derived from an EMBL/GenBank/DDBJ whole genome shotgun (WGS) entry which is preliminary data.</text>
</comment>
<dbReference type="EMBL" id="JAVYJV010000016">
    <property type="protein sequence ID" value="KAK4350484.1"/>
    <property type="molecule type" value="Genomic_DNA"/>
</dbReference>
<dbReference type="InterPro" id="IPR036259">
    <property type="entry name" value="MFS_trans_sf"/>
</dbReference>